<proteinExistence type="predicted"/>
<gene>
    <name evidence="1" type="ORF">BN1211_0086</name>
</gene>
<accession>A0A0H5CAA1</accession>
<name>A0A0H5CAA1_CYBJN</name>
<dbReference type="AlphaFoldDB" id="A0A0H5CAA1"/>
<organism evidence="1 2">
    <name type="scientific">Cyberlindnera jadinii (strain ATCC 18201 / CBS 1600 / BCRC 20928 / JCM 3617 / NBRC 0987 / NRRL Y-1542)</name>
    <name type="common">Torula yeast</name>
    <name type="synonym">Candida utilis</name>
    <dbReference type="NCBI Taxonomy" id="983966"/>
    <lineage>
        <taxon>Eukaryota</taxon>
        <taxon>Fungi</taxon>
        <taxon>Dikarya</taxon>
        <taxon>Ascomycota</taxon>
        <taxon>Saccharomycotina</taxon>
        <taxon>Saccharomycetes</taxon>
        <taxon>Phaffomycetales</taxon>
        <taxon>Phaffomycetaceae</taxon>
        <taxon>Cyberlindnera</taxon>
    </lineage>
</organism>
<dbReference type="EMBL" id="CDQK01000001">
    <property type="protein sequence ID" value="CEP20284.1"/>
    <property type="molecule type" value="Genomic_DNA"/>
</dbReference>
<reference evidence="2" key="1">
    <citation type="journal article" date="2015" name="J. Biotechnol.">
        <title>The structure of the Cyberlindnera jadinii genome and its relation to Candida utilis analyzed by the occurrence of single nucleotide polymorphisms.</title>
        <authorList>
            <person name="Rupp O."/>
            <person name="Brinkrolf K."/>
            <person name="Buerth C."/>
            <person name="Kunigo M."/>
            <person name="Schneider J."/>
            <person name="Jaenicke S."/>
            <person name="Goesmann A."/>
            <person name="Puehler A."/>
            <person name="Jaeger K.-E."/>
            <person name="Ernst J.F."/>
        </authorList>
    </citation>
    <scope>NUCLEOTIDE SEQUENCE [LARGE SCALE GENOMIC DNA]</scope>
    <source>
        <strain evidence="2">ATCC 18201 / CBS 1600 / BCRC 20928 / JCM 3617 / NBRC 0987 / NRRL Y-1542</strain>
    </source>
</reference>
<evidence type="ECO:0000313" key="1">
    <source>
        <dbReference type="EMBL" id="CEP20284.1"/>
    </source>
</evidence>
<protein>
    <submittedName>
        <fullName evidence="1">Uncharacterized protein</fullName>
    </submittedName>
</protein>
<sequence>MGHNVKLKSSKKYQPLSRPLSLKDLNRFSKSCTTGKRTLLSVKRTKAQLQPTTPTTRATISQIIRNSTPLNTVLNPVPTPEIFSDAPTKAPITLSSLHLRSPEARPHDDPSKLRSISNEVANASFTTRDHIPRRKLTPMAIETPSLLKTSQLPLIQLNSWFGLHENHTIVTKRSTSDTDQIYPVTGVSHISDFLLSVNLDGYIDNQDVLLLNYCQSIPNYNRIHHMKVGDNVKLIDYYQVLDGLRLYHHWKLII</sequence>
<evidence type="ECO:0000313" key="2">
    <source>
        <dbReference type="Proteomes" id="UP000038830"/>
    </source>
</evidence>
<dbReference type="Proteomes" id="UP000038830">
    <property type="component" value="Unassembled WGS sequence"/>
</dbReference>